<dbReference type="RefSeq" id="XP_022840689.1">
    <property type="nucleotide sequence ID" value="XM_022984994.1"/>
</dbReference>
<protein>
    <submittedName>
        <fullName evidence="1">Unnamed product</fullName>
    </submittedName>
</protein>
<reference evidence="2" key="1">
    <citation type="journal article" date="2006" name="Proc. Natl. Acad. Sci. U.S.A.">
        <title>Genome analysis of the smallest free-living eukaryote Ostreococcus tauri unveils many unique features.</title>
        <authorList>
            <person name="Derelle E."/>
            <person name="Ferraz C."/>
            <person name="Rombauts S."/>
            <person name="Rouze P."/>
            <person name="Worden A.Z."/>
            <person name="Robbens S."/>
            <person name="Partensky F."/>
            <person name="Degroeve S."/>
            <person name="Echeynie S."/>
            <person name="Cooke R."/>
            <person name="Saeys Y."/>
            <person name="Wuyts J."/>
            <person name="Jabbari K."/>
            <person name="Bowler C."/>
            <person name="Panaud O."/>
            <person name="Piegu B."/>
            <person name="Ball S.G."/>
            <person name="Ral J.-P."/>
            <person name="Bouget F.-Y."/>
            <person name="Piganeau G."/>
            <person name="De Baets B."/>
            <person name="Picard A."/>
            <person name="Delseny M."/>
            <person name="Demaille J."/>
            <person name="Van de Peer Y."/>
            <person name="Moreau H."/>
        </authorList>
    </citation>
    <scope>NUCLEOTIDE SEQUENCE [LARGE SCALE GENOMIC DNA]</scope>
    <source>
        <strain evidence="2">OTTH 0595 / CCAP 157/2 / RCC745</strain>
    </source>
</reference>
<proteinExistence type="predicted"/>
<dbReference type="EMBL" id="CAID01000002">
    <property type="protein sequence ID" value="CEG00945.1"/>
    <property type="molecule type" value="Genomic_DNA"/>
</dbReference>
<keyword evidence="2" id="KW-1185">Reference proteome</keyword>
<evidence type="ECO:0000313" key="2">
    <source>
        <dbReference type="Proteomes" id="UP000009170"/>
    </source>
</evidence>
<reference evidence="1 2" key="2">
    <citation type="journal article" date="2014" name="BMC Genomics">
        <title>An improved genome of the model marine alga Ostreococcus tauri unfolds by assessing Illumina de novo assemblies.</title>
        <authorList>
            <person name="Blanc-Mathieu R."/>
            <person name="Verhelst B."/>
            <person name="Derelle E."/>
            <person name="Rombauts S."/>
            <person name="Bouget F.Y."/>
            <person name="Carre I."/>
            <person name="Chateau A."/>
            <person name="Eyre-Walker A."/>
            <person name="Grimsley N."/>
            <person name="Moreau H."/>
            <person name="Piegu B."/>
            <person name="Rivals E."/>
            <person name="Schackwitz W."/>
            <person name="Van de Peer Y."/>
            <person name="Piganeau G."/>
        </authorList>
    </citation>
    <scope>NUCLEOTIDE SEQUENCE [LARGE SCALE GENOMIC DNA]</scope>
    <source>
        <strain evidence="2">OTTH 0595 / CCAP 157/2 / RCC745</strain>
    </source>
</reference>
<comment type="caution">
    <text evidence="1">The sequence shown here is derived from an EMBL/GenBank/DDBJ whole genome shotgun (WGS) entry which is preliminary data.</text>
</comment>
<evidence type="ECO:0000313" key="1">
    <source>
        <dbReference type="EMBL" id="CEG00945.1"/>
    </source>
</evidence>
<sequence length="223" mass="25337">MAKRKTAKFDDAWNKRKRVLKKLPFLERLTTSKREEEPRISPAKHTFDIRDVCEVEESEVAVGAVVVADSDGDEDGIRDDEILSSGDEHVDQYVKDTDDRVMLPLVNVSNRTEMTCVGNLDENMQVQDDDSRPARDKAKANFAQKAARKKIESIDRVSARSASVLARFSSIRHLRISSYQLVPARTSWSILFTHTINTFGHSAGTYQYADTYQEIPDTHFKQS</sequence>
<dbReference type="GeneID" id="34945581"/>
<dbReference type="InParanoid" id="A0A090N4M0"/>
<accession>A0A090N4M0</accession>
<gene>
    <name evidence="1" type="ORF">OT_ostta02g00910</name>
</gene>
<dbReference type="KEGG" id="ota:OT_ostta02g00910"/>
<dbReference type="Proteomes" id="UP000009170">
    <property type="component" value="Unassembled WGS sequence"/>
</dbReference>
<dbReference type="AlphaFoldDB" id="A0A090N4M0"/>
<organism evidence="1 2">
    <name type="scientific">Ostreococcus tauri</name>
    <name type="common">Marine green alga</name>
    <dbReference type="NCBI Taxonomy" id="70448"/>
    <lineage>
        <taxon>Eukaryota</taxon>
        <taxon>Viridiplantae</taxon>
        <taxon>Chlorophyta</taxon>
        <taxon>Mamiellophyceae</taxon>
        <taxon>Mamiellales</taxon>
        <taxon>Bathycoccaceae</taxon>
        <taxon>Ostreococcus</taxon>
    </lineage>
</organism>
<name>A0A090N4M0_OSTTA</name>